<sequence>MIDYRMPLYIQLQDMIIKKIEDKEYLPGELIPSERKMAELYGVNRMTVKRTIHALVEKGYLYRIQGSGTYVAKSERVKVNMGFVNEMINAGITAMLKDVGMTVTNHVLGKGDVEAGRFICAKLGLAFDEPVYGLHRVRQTGDKAIAVEYTYVPKKFFQDMDEIDFKNVSLYDYMEARSHTPRHFVQNLIVVEAAEKEANLLGVKEGSAIFLMEYIGADISYNIVEFTESYMNPENIDFQYMVVNADEN</sequence>
<dbReference type="CDD" id="cd07377">
    <property type="entry name" value="WHTH_GntR"/>
    <property type="match status" value="1"/>
</dbReference>
<keyword evidence="1" id="KW-0805">Transcription regulation</keyword>
<dbReference type="GO" id="GO:0045892">
    <property type="term" value="P:negative regulation of DNA-templated transcription"/>
    <property type="evidence" value="ECO:0007669"/>
    <property type="project" value="TreeGrafter"/>
</dbReference>
<dbReference type="InterPro" id="IPR028978">
    <property type="entry name" value="Chorismate_lyase_/UTRA_dom_sf"/>
</dbReference>
<dbReference type="PROSITE" id="PS50949">
    <property type="entry name" value="HTH_GNTR"/>
    <property type="match status" value="1"/>
</dbReference>
<dbReference type="Pfam" id="PF07702">
    <property type="entry name" value="UTRA"/>
    <property type="match status" value="1"/>
</dbReference>
<dbReference type="SMART" id="SM00345">
    <property type="entry name" value="HTH_GNTR"/>
    <property type="match status" value="1"/>
</dbReference>
<dbReference type="GO" id="GO:0003677">
    <property type="term" value="F:DNA binding"/>
    <property type="evidence" value="ECO:0007669"/>
    <property type="project" value="UniProtKB-KW"/>
</dbReference>
<evidence type="ECO:0000313" key="5">
    <source>
        <dbReference type="EMBL" id="ADL04074.1"/>
    </source>
</evidence>
<name>D9R9M4_LACSW</name>
<dbReference type="Gene3D" id="3.40.1410.10">
    <property type="entry name" value="Chorismate lyase-like"/>
    <property type="match status" value="1"/>
</dbReference>
<organism evidence="5 6">
    <name type="scientific">Lacrimispora saccharolytica (strain ATCC 35040 / DSM 2544 / NRCC 2533 / WM1)</name>
    <name type="common">Clostridium saccharolyticum</name>
    <dbReference type="NCBI Taxonomy" id="610130"/>
    <lineage>
        <taxon>Bacteria</taxon>
        <taxon>Bacillati</taxon>
        <taxon>Bacillota</taxon>
        <taxon>Clostridia</taxon>
        <taxon>Lachnospirales</taxon>
        <taxon>Lachnospiraceae</taxon>
        <taxon>Lacrimispora</taxon>
    </lineage>
</organism>
<dbReference type="InterPro" id="IPR050679">
    <property type="entry name" value="Bact_HTH_transcr_reg"/>
</dbReference>
<dbReference type="EMBL" id="CP002109">
    <property type="protein sequence ID" value="ADL04074.1"/>
    <property type="molecule type" value="Genomic_DNA"/>
</dbReference>
<dbReference type="InterPro" id="IPR011663">
    <property type="entry name" value="UTRA"/>
</dbReference>
<protein>
    <submittedName>
        <fullName evidence="5">Transcriptional regulator, GntR family</fullName>
    </submittedName>
</protein>
<keyword evidence="3" id="KW-0804">Transcription</keyword>
<dbReference type="InterPro" id="IPR000524">
    <property type="entry name" value="Tscrpt_reg_HTH_GntR"/>
</dbReference>
<dbReference type="Pfam" id="PF00392">
    <property type="entry name" value="GntR"/>
    <property type="match status" value="1"/>
</dbReference>
<evidence type="ECO:0000256" key="2">
    <source>
        <dbReference type="ARBA" id="ARBA00023125"/>
    </source>
</evidence>
<evidence type="ECO:0000259" key="4">
    <source>
        <dbReference type="PROSITE" id="PS50949"/>
    </source>
</evidence>
<dbReference type="SUPFAM" id="SSF64288">
    <property type="entry name" value="Chorismate lyase-like"/>
    <property type="match status" value="1"/>
</dbReference>
<proteinExistence type="predicted"/>
<dbReference type="SUPFAM" id="SSF46785">
    <property type="entry name" value="Winged helix' DNA-binding domain"/>
    <property type="match status" value="1"/>
</dbReference>
<dbReference type="AlphaFoldDB" id="D9R9M4"/>
<dbReference type="eggNOG" id="COG2188">
    <property type="taxonomic scope" value="Bacteria"/>
</dbReference>
<keyword evidence="6" id="KW-1185">Reference proteome</keyword>
<feature type="domain" description="HTH gntR-type" evidence="4">
    <location>
        <begin position="6"/>
        <end position="74"/>
    </location>
</feature>
<dbReference type="Gene3D" id="1.10.10.10">
    <property type="entry name" value="Winged helix-like DNA-binding domain superfamily/Winged helix DNA-binding domain"/>
    <property type="match status" value="1"/>
</dbReference>
<keyword evidence="2" id="KW-0238">DNA-binding</keyword>
<reference evidence="5" key="1">
    <citation type="submission" date="2010-07" db="EMBL/GenBank/DDBJ databases">
        <title>Complete sequence of Clostridium saccharolyticum WM1.</title>
        <authorList>
            <consortium name="US DOE Joint Genome Institute"/>
            <person name="Lucas S."/>
            <person name="Copeland A."/>
            <person name="Lapidus A."/>
            <person name="Cheng J.-F."/>
            <person name="Bruce D."/>
            <person name="Goodwin L."/>
            <person name="Pitluck S."/>
            <person name="Chertkov O."/>
            <person name="Detter J.C."/>
            <person name="Han C."/>
            <person name="Tapia R."/>
            <person name="Land M."/>
            <person name="Hauser L."/>
            <person name="Chang Y.-J."/>
            <person name="Jeffries C."/>
            <person name="Kyrpides N."/>
            <person name="Ivanova N."/>
            <person name="Mikhailova N."/>
            <person name="Mouttaki H."/>
            <person name="Lin L."/>
            <person name="Zhou J."/>
            <person name="Hemme C.L."/>
            <person name="Woyke T."/>
        </authorList>
    </citation>
    <scope>NUCLEOTIDE SEQUENCE [LARGE SCALE GENOMIC DNA]</scope>
    <source>
        <strain evidence="5">WM1</strain>
    </source>
</reference>
<dbReference type="KEGG" id="csh:Closa_1476"/>
<dbReference type="Proteomes" id="UP000001662">
    <property type="component" value="Chromosome"/>
</dbReference>
<dbReference type="SMART" id="SM00866">
    <property type="entry name" value="UTRA"/>
    <property type="match status" value="1"/>
</dbReference>
<evidence type="ECO:0000313" key="6">
    <source>
        <dbReference type="Proteomes" id="UP000001662"/>
    </source>
</evidence>
<dbReference type="InterPro" id="IPR036390">
    <property type="entry name" value="WH_DNA-bd_sf"/>
</dbReference>
<gene>
    <name evidence="5" type="ordered locus">Closa_1476</name>
</gene>
<dbReference type="FunFam" id="1.10.10.10:FF:000079">
    <property type="entry name" value="GntR family transcriptional regulator"/>
    <property type="match status" value="1"/>
</dbReference>
<dbReference type="PRINTS" id="PR00035">
    <property type="entry name" value="HTHGNTR"/>
</dbReference>
<evidence type="ECO:0000256" key="1">
    <source>
        <dbReference type="ARBA" id="ARBA00023015"/>
    </source>
</evidence>
<dbReference type="PANTHER" id="PTHR44846:SF1">
    <property type="entry name" value="MANNOSYL-D-GLYCERATE TRANSPORT_METABOLISM SYSTEM REPRESSOR MNGR-RELATED"/>
    <property type="match status" value="1"/>
</dbReference>
<dbReference type="PANTHER" id="PTHR44846">
    <property type="entry name" value="MANNOSYL-D-GLYCERATE TRANSPORT/METABOLISM SYSTEM REPRESSOR MNGR-RELATED"/>
    <property type="match status" value="1"/>
</dbReference>
<dbReference type="PaxDb" id="610130-Closa_1476"/>
<dbReference type="InterPro" id="IPR036388">
    <property type="entry name" value="WH-like_DNA-bd_sf"/>
</dbReference>
<dbReference type="HOGENOM" id="CLU_063236_2_1_9"/>
<dbReference type="GO" id="GO:0003700">
    <property type="term" value="F:DNA-binding transcription factor activity"/>
    <property type="evidence" value="ECO:0007669"/>
    <property type="project" value="InterPro"/>
</dbReference>
<accession>D9R9M4</accession>
<evidence type="ECO:0000256" key="3">
    <source>
        <dbReference type="ARBA" id="ARBA00023163"/>
    </source>
</evidence>
<dbReference type="STRING" id="610130.Closa_1476"/>